<feature type="compositionally biased region" description="Polar residues" evidence="1">
    <location>
        <begin position="40"/>
        <end position="50"/>
    </location>
</feature>
<name>A0ABR4I6X6_9EURO</name>
<gene>
    <name evidence="3" type="ORF">BJX63DRAFT_427189</name>
</gene>
<evidence type="ECO:0000256" key="2">
    <source>
        <dbReference type="SAM" id="SignalP"/>
    </source>
</evidence>
<accession>A0ABR4I6X6</accession>
<protein>
    <submittedName>
        <fullName evidence="3">Uncharacterized protein</fullName>
    </submittedName>
</protein>
<proteinExistence type="predicted"/>
<dbReference type="Proteomes" id="UP001610334">
    <property type="component" value="Unassembled WGS sequence"/>
</dbReference>
<feature type="chain" id="PRO_5047011960" evidence="2">
    <location>
        <begin position="17"/>
        <end position="131"/>
    </location>
</feature>
<evidence type="ECO:0000313" key="4">
    <source>
        <dbReference type="Proteomes" id="UP001610334"/>
    </source>
</evidence>
<feature type="region of interest" description="Disordered" evidence="1">
    <location>
        <begin position="20"/>
        <end position="55"/>
    </location>
</feature>
<dbReference type="EMBL" id="JBFXLT010000002">
    <property type="protein sequence ID" value="KAL2822628.1"/>
    <property type="molecule type" value="Genomic_DNA"/>
</dbReference>
<comment type="caution">
    <text evidence="3">The sequence shown here is derived from an EMBL/GenBank/DDBJ whole genome shotgun (WGS) entry which is preliminary data.</text>
</comment>
<evidence type="ECO:0000313" key="3">
    <source>
        <dbReference type="EMBL" id="KAL2822628.1"/>
    </source>
</evidence>
<organism evidence="3 4">
    <name type="scientific">Aspergillus granulosus</name>
    <dbReference type="NCBI Taxonomy" id="176169"/>
    <lineage>
        <taxon>Eukaryota</taxon>
        <taxon>Fungi</taxon>
        <taxon>Dikarya</taxon>
        <taxon>Ascomycota</taxon>
        <taxon>Pezizomycotina</taxon>
        <taxon>Eurotiomycetes</taxon>
        <taxon>Eurotiomycetidae</taxon>
        <taxon>Eurotiales</taxon>
        <taxon>Aspergillaceae</taxon>
        <taxon>Aspergillus</taxon>
        <taxon>Aspergillus subgen. Nidulantes</taxon>
    </lineage>
</organism>
<keyword evidence="4" id="KW-1185">Reference proteome</keyword>
<keyword evidence="2" id="KW-0732">Signal</keyword>
<evidence type="ECO:0000256" key="1">
    <source>
        <dbReference type="SAM" id="MobiDB-lite"/>
    </source>
</evidence>
<reference evidence="3 4" key="1">
    <citation type="submission" date="2024-07" db="EMBL/GenBank/DDBJ databases">
        <title>Section-level genome sequencing and comparative genomics of Aspergillus sections Usti and Cavernicolus.</title>
        <authorList>
            <consortium name="Lawrence Berkeley National Laboratory"/>
            <person name="Nybo J.L."/>
            <person name="Vesth T.C."/>
            <person name="Theobald S."/>
            <person name="Frisvad J.C."/>
            <person name="Larsen T.O."/>
            <person name="Kjaerboelling I."/>
            <person name="Rothschild-Mancinelli K."/>
            <person name="Lyhne E.K."/>
            <person name="Kogle M.E."/>
            <person name="Barry K."/>
            <person name="Clum A."/>
            <person name="Na H."/>
            <person name="Ledsgaard L."/>
            <person name="Lin J."/>
            <person name="Lipzen A."/>
            <person name="Kuo A."/>
            <person name="Riley R."/>
            <person name="Mondo S."/>
            <person name="Labutti K."/>
            <person name="Haridas S."/>
            <person name="Pangalinan J."/>
            <person name="Salamov A.A."/>
            <person name="Simmons B.A."/>
            <person name="Magnuson J.K."/>
            <person name="Chen J."/>
            <person name="Drula E."/>
            <person name="Henrissat B."/>
            <person name="Wiebenga A."/>
            <person name="Lubbers R.J."/>
            <person name="Gomes A.C."/>
            <person name="Makela M.R."/>
            <person name="Stajich J."/>
            <person name="Grigoriev I.V."/>
            <person name="Mortensen U.H."/>
            <person name="De Vries R.P."/>
            <person name="Baker S.E."/>
            <person name="Andersen M.R."/>
        </authorList>
    </citation>
    <scope>NUCLEOTIDE SEQUENCE [LARGE SCALE GENOMIC DNA]</scope>
    <source>
        <strain evidence="3 4">CBS 588.65</strain>
    </source>
</reference>
<sequence length="131" mass="15043">MASLILIGAVLIVAKAADEHDKKKREESLPTAGKVITFTPHENNTVSRTESSSKRDILSRRYWYERRRSRKEAGSPLPYEAQPMYRDLDLEKVDEPYELDGTPVELGYFVHELPGTEPSIQVEHHIRQHTS</sequence>
<feature type="signal peptide" evidence="2">
    <location>
        <begin position="1"/>
        <end position="16"/>
    </location>
</feature>